<dbReference type="VEuPathDB" id="CryptoDB:CMU_000380"/>
<keyword evidence="2" id="KW-1185">Reference proteome</keyword>
<dbReference type="OrthoDB" id="344196at2759"/>
<accession>B6AG27</accession>
<organism evidence="1 2">
    <name type="scientific">Cryptosporidium muris (strain RN66)</name>
    <dbReference type="NCBI Taxonomy" id="441375"/>
    <lineage>
        <taxon>Eukaryota</taxon>
        <taxon>Sar</taxon>
        <taxon>Alveolata</taxon>
        <taxon>Apicomplexa</taxon>
        <taxon>Conoidasida</taxon>
        <taxon>Coccidia</taxon>
        <taxon>Eucoccidiorida</taxon>
        <taxon>Eimeriorina</taxon>
        <taxon>Cryptosporidiidae</taxon>
        <taxon>Cryptosporidium</taxon>
    </lineage>
</organism>
<dbReference type="EMBL" id="DS989732">
    <property type="protein sequence ID" value="EEA07168.1"/>
    <property type="molecule type" value="Genomic_DNA"/>
</dbReference>
<name>B6AG27_CRYMR</name>
<dbReference type="RefSeq" id="XP_002141517.1">
    <property type="nucleotide sequence ID" value="XM_002141481.1"/>
</dbReference>
<reference evidence="1" key="1">
    <citation type="submission" date="2008-06" db="EMBL/GenBank/DDBJ databases">
        <authorList>
            <person name="Lorenzi H."/>
            <person name="Inman J."/>
            <person name="Miller J."/>
            <person name="Schobel S."/>
            <person name="Amedeo P."/>
            <person name="Caler E.V."/>
            <person name="da Silva J."/>
        </authorList>
    </citation>
    <scope>NUCLEOTIDE SEQUENCE [LARGE SCALE GENOMIC DNA]</scope>
    <source>
        <strain evidence="1">RN66</strain>
    </source>
</reference>
<protein>
    <submittedName>
        <fullName evidence="1">Uncharacterized protein</fullName>
    </submittedName>
</protein>
<dbReference type="GeneID" id="6996788"/>
<dbReference type="Proteomes" id="UP000001460">
    <property type="component" value="Unassembled WGS sequence"/>
</dbReference>
<dbReference type="OMA" id="FIASECI"/>
<proteinExistence type="predicted"/>
<evidence type="ECO:0000313" key="2">
    <source>
        <dbReference type="Proteomes" id="UP000001460"/>
    </source>
</evidence>
<gene>
    <name evidence="1" type="ORF">CMU_000380</name>
</gene>
<sequence length="2287" mass="268503">MMIDNFFPYISFDESYCRPSLIIANVKYLYYLSARSYFINSLDKLKISHTFFFVLMLTLIFQTVGCDIKLKLRENFYPQDSYVCGINLFYFYLLEKLLNNEVKARYILQDINFNIPEYWSTIVEFCISQGFDTCLVSLSLVTFSHASCDKNQHKLFLRRYFYCNKKRGMVHSNLQEPISKYCSFILYSTQDVFKECKAKLSECDLNAVSEYTSIIQCLIIDIIGSNCEKECKVVNKKISSTLLNILLILLSTVIEGTNFYKLQKILTTLLNLVVKVYHMMDNIYSSYGILIDNNSILHKITLLLSYKYVFMLSKETISGFGHILAYFLYTLYYFEVSSTITNSIDISSGTNREDITDILSKYLYNTSNIGLMATYRGFVILLSRLGASDQLYKSTFEAAFYLFIKFITTTDESYGTNLEKIYALQSLLVLLSSIRSIAHKSKKFIDVLFFTKNHMKTLVKTIFYIWDYPNNYYTAQVCLIWDELVKLLVILNDLPTIHWLVYLVLNYYWLDAKYQFYSLQSIFSCLITNKDFVEELTSSNIKDEFYNFSVKPFLNIYESEPNSKFENQFLLKLLFSLSVNHLFSSALRLLKTWIKICLKMISNKKDEYKVFTNILKVSFNIYYETRYDKVGDLDYLSYRNKISNFIFSIMQEKYITCDYVDLYKLLSRYITKDEAKRCKLDAIQIMLLLHAQRCEKVAWKDELDKSTQFSQHLYSNIVLFNENQTVEISYKQFIRTLVSSETNNIIKLIDFLVQKFKFYCTSKKSWKLIEVNNVYLIRELEYLYLLIYLGRTTNTEEFKYLLNSLYKVFNLIKKLLPDSVNWEVKVALNYWLYKLYRYLVSSIGLYMPYDRYTRSLSILKIYLSSVDFGISCSTSLIDNNKWISDKYSINLTLYYKLLSLTTITSLNSKKFIAYELLLNYQFYFGDSIYIAETQLIDKNEYYLKRIQILRKMLYSRRPKDYRACCIYICCLIKRSKGGEVLDNLANVLDIPMNFEDMRGKSIYLQLINALFNSIKEKVDILNSNNIFEEFNSVKFNGLIVLLGTLTDLFKIEIFEKDKKYFDCKIDEYCIVLGLIKQCLVLLINMTKVISTIRRYNGMESFIEEQEIRVKDIEVDTWKTFEECCNTVRTFLQNYSLEQLFYNSRCIYSPSNSSIHDYILYIDFLDLLGISYINIILQCNHTGMVDRACEILLIICNSLTNKKLLNKKGEIIETQEEEYVKSYDNEIYFTSEITIELSNVCNLPLFWLFDIIDRIFYADYKRAREFKTITFDLDLINNSYSEYLNGCTFHKVSVDNQYTKSTWERCTKREGYIGQDKAGIPKLHREQISEIPSPVRKSDPLCKIIGILFSSLMVDSSNIPILSILIKIFLLGNEFSTLQVTPNKQGYSNLISINMKFTPIYCNHIIASLLLDSNLNKISSFELFDANLICGILLTTGRYIDNNVNTKEGKWLECNTAVNLLSSLIKKIGKGNKADKYILNKDSNKRNDHLKFCEFYSCNKSKYQCGLDTANCFSYSLSYLNRSFKGLKVFVENILKNSRNLYFIGMMLIFLSEVSIIWSDCSVSLIITIMSLINNKSYYIRLYASRLLTNIIFNSSNRNECFDIEYISKSKVTRQQYIGTIMNYIHLEDWLYELFEILVNTSKLCLNILITKIRRIVCLIENHLSNSSKLNYNLIHGMLLLCIEIMRRPGVSCNHKETIDEQNEVISEANIALQVICNKILGRYFCSSPSYKVVKTVFVELCDLLIHIIFDIYGDVCTNILAVDSVIISLNLALAPNIQNNIFDVICSRVYLVHLLEVNKYDELLDKLQADFKRNPKCLHPSVLSELYRTLYKYTNSGIYHPINNNRNISSEFANFLLSLIEFHMQELTLFDLSLLQMNMEVKILKYYTDFLIYIIKLLNNVQSYLSDFITYWDFSSREKYYYILYYIVVGMTKLCDINYNTKYHTPYFGILNINSKLLMNYLLFIVKHYDIIEEIFRKRDESYIVLFWYEDILIRKFLTLLYSNNVSYRNLITSILYSSKSRYILCIIIGEMLNIDKSKTNKLVIEAENNQSTFNKLVINLIFLLMDEILEVRLKSLEIARGYFEIESCSLNNFSFDNAFLCIEELCSKRFTINLLLELMDALFNRIFYISDLGYSHMTKSDIFPFEIDNISNEYIYVSEIVSRKIVHNIENSISIYSIMGQLKKCISRWINEIGSDTKIAAIIECININKNCKELIIFEIFGTILLQDTDIYLFMLNLSKMRVIKAYLDVLDNNIQDHSEIMEYTVTQIIEIIDNLEFVLLPMYIK</sequence>
<evidence type="ECO:0000313" key="1">
    <source>
        <dbReference type="EMBL" id="EEA07168.1"/>
    </source>
</evidence>